<keyword evidence="1 4" id="KW-0328">Glycosyltransferase</keyword>
<dbReference type="InterPro" id="IPR029057">
    <property type="entry name" value="PRTase-like"/>
</dbReference>
<dbReference type="EC" id="2.4.2.22" evidence="4"/>
<protein>
    <submittedName>
        <fullName evidence="4">Putative nucleotide phosphoribosyltransferase</fullName>
        <ecNumber evidence="4">2.4.2.22</ecNumber>
    </submittedName>
</protein>
<evidence type="ECO:0000256" key="1">
    <source>
        <dbReference type="ARBA" id="ARBA00022676"/>
    </source>
</evidence>
<dbReference type="Pfam" id="PF00156">
    <property type="entry name" value="Pribosyltran"/>
    <property type="match status" value="1"/>
</dbReference>
<sequence length="151" mass="17325">MKKYYAYSAFSKDTKALITKVKPFEADAIIAIARGGMTLAHAMAEGLNIRNVQSIRTELYDGASKRSDITLFGECLFSEDIRKVLVVDDIADSGETLAFIMEHLKRNFPLIVFQSCTLFYKKTSLYEPDIWINEADAWIEFFWEKDFLSKL</sequence>
<dbReference type="PANTHER" id="PTHR43363">
    <property type="entry name" value="HYPOXANTHINE PHOSPHORIBOSYLTRANSFERASE"/>
    <property type="match status" value="1"/>
</dbReference>
<name>A0A1W1CYU7_9ZZZZ</name>
<reference evidence="4" key="1">
    <citation type="submission" date="2016-10" db="EMBL/GenBank/DDBJ databases">
        <authorList>
            <person name="de Groot N.N."/>
        </authorList>
    </citation>
    <scope>NUCLEOTIDE SEQUENCE</scope>
</reference>
<dbReference type="InterPro" id="IPR000836">
    <property type="entry name" value="PRTase_dom"/>
</dbReference>
<feature type="domain" description="Phosphoribosyltransferase" evidence="3">
    <location>
        <begin position="23"/>
        <end position="144"/>
    </location>
</feature>
<proteinExistence type="predicted"/>
<accession>A0A1W1CYU7</accession>
<dbReference type="EMBL" id="FPHH01000166">
    <property type="protein sequence ID" value="SFV70984.1"/>
    <property type="molecule type" value="Genomic_DNA"/>
</dbReference>
<evidence type="ECO:0000259" key="3">
    <source>
        <dbReference type="Pfam" id="PF00156"/>
    </source>
</evidence>
<dbReference type="CDD" id="cd06223">
    <property type="entry name" value="PRTases_typeI"/>
    <property type="match status" value="1"/>
</dbReference>
<dbReference type="PANTHER" id="PTHR43363:SF1">
    <property type="entry name" value="HYPOXANTHINE-GUANINE PHOSPHORIBOSYLTRANSFERASE"/>
    <property type="match status" value="1"/>
</dbReference>
<dbReference type="AlphaFoldDB" id="A0A1W1CYU7"/>
<dbReference type="Gene3D" id="3.40.50.2020">
    <property type="match status" value="1"/>
</dbReference>
<dbReference type="SUPFAM" id="SSF53271">
    <property type="entry name" value="PRTase-like"/>
    <property type="match status" value="1"/>
</dbReference>
<evidence type="ECO:0000256" key="2">
    <source>
        <dbReference type="ARBA" id="ARBA00022679"/>
    </source>
</evidence>
<keyword evidence="2 4" id="KW-0808">Transferase</keyword>
<gene>
    <name evidence="4" type="ORF">MNB_SM-5-698</name>
</gene>
<organism evidence="4">
    <name type="scientific">hydrothermal vent metagenome</name>
    <dbReference type="NCBI Taxonomy" id="652676"/>
    <lineage>
        <taxon>unclassified sequences</taxon>
        <taxon>metagenomes</taxon>
        <taxon>ecological metagenomes</taxon>
    </lineage>
</organism>
<evidence type="ECO:0000313" key="4">
    <source>
        <dbReference type="EMBL" id="SFV70984.1"/>
    </source>
</evidence>
<dbReference type="GO" id="GO:0000310">
    <property type="term" value="F:xanthine phosphoribosyltransferase activity"/>
    <property type="evidence" value="ECO:0007669"/>
    <property type="project" value="UniProtKB-EC"/>
</dbReference>